<reference evidence="1 2" key="1">
    <citation type="submission" date="2017-09" db="EMBL/GenBank/DDBJ databases">
        <authorList>
            <person name="Lee N."/>
            <person name="Cho B.-K."/>
        </authorList>
    </citation>
    <scope>NUCLEOTIDE SEQUENCE [LARGE SCALE GENOMIC DNA]</scope>
    <source>
        <strain evidence="1 2">ATCC 13740</strain>
    </source>
</reference>
<dbReference type="GeneID" id="91420141"/>
<dbReference type="KEGG" id="scoe:CP976_29255"/>
<accession>A0A5J6IG55</accession>
<evidence type="ECO:0000313" key="2">
    <source>
        <dbReference type="Proteomes" id="UP000326598"/>
    </source>
</evidence>
<name>A0A5J6IG55_STRC4</name>
<gene>
    <name evidence="1" type="ORF">CP976_29255</name>
</gene>
<dbReference type="Proteomes" id="UP000326598">
    <property type="component" value="Chromosome"/>
</dbReference>
<dbReference type="EMBL" id="CP023694">
    <property type="protein sequence ID" value="QEV27797.1"/>
    <property type="molecule type" value="Genomic_DNA"/>
</dbReference>
<protein>
    <submittedName>
        <fullName evidence="1">Uncharacterized protein</fullName>
    </submittedName>
</protein>
<sequence length="100" mass="11834">MPTIEFFGMHREERDTLEKRVRALLTEEEFREDCVFVTAPDSHVLDWKGQRRPFIRVSTRSEQRADRFRKLLQHTCDLEIVRIDFQAMTGSSPDEGQHNG</sequence>
<proteinExistence type="predicted"/>
<dbReference type="AlphaFoldDB" id="A0A5J6IG55"/>
<dbReference type="RefSeq" id="WP_150483017.1">
    <property type="nucleotide sequence ID" value="NZ_BMSO01000002.1"/>
</dbReference>
<organism evidence="1 2">
    <name type="scientific">Streptomyces coeruleorubidus</name>
    <dbReference type="NCBI Taxonomy" id="116188"/>
    <lineage>
        <taxon>Bacteria</taxon>
        <taxon>Bacillati</taxon>
        <taxon>Actinomycetota</taxon>
        <taxon>Actinomycetes</taxon>
        <taxon>Kitasatosporales</taxon>
        <taxon>Streptomycetaceae</taxon>
        <taxon>Streptomyces</taxon>
    </lineage>
</organism>
<evidence type="ECO:0000313" key="1">
    <source>
        <dbReference type="EMBL" id="QEV27797.1"/>
    </source>
</evidence>